<dbReference type="Pfam" id="PF00441">
    <property type="entry name" value="Acyl-CoA_dh_1"/>
    <property type="match status" value="1"/>
</dbReference>
<evidence type="ECO:0000256" key="4">
    <source>
        <dbReference type="ARBA" id="ARBA00022827"/>
    </source>
</evidence>
<dbReference type="Gene3D" id="1.20.140.10">
    <property type="entry name" value="Butyryl-CoA Dehydrogenase, subunit A, domain 3"/>
    <property type="match status" value="1"/>
</dbReference>
<dbReference type="Pfam" id="PF02770">
    <property type="entry name" value="Acyl-CoA_dh_M"/>
    <property type="match status" value="1"/>
</dbReference>
<dbReference type="PANTHER" id="PTHR43884">
    <property type="entry name" value="ACYL-COA DEHYDROGENASE"/>
    <property type="match status" value="1"/>
</dbReference>
<dbReference type="Gene3D" id="1.10.540.10">
    <property type="entry name" value="Acyl-CoA dehydrogenase/oxidase, N-terminal domain"/>
    <property type="match status" value="1"/>
</dbReference>
<dbReference type="GO" id="GO:0050660">
    <property type="term" value="F:flavin adenine dinucleotide binding"/>
    <property type="evidence" value="ECO:0007669"/>
    <property type="project" value="InterPro"/>
</dbReference>
<dbReference type="EMBL" id="CP159872">
    <property type="protein sequence ID" value="XCM82048.1"/>
    <property type="molecule type" value="Genomic_DNA"/>
</dbReference>
<reference evidence="9" key="1">
    <citation type="submission" date="2024-06" db="EMBL/GenBank/DDBJ databases">
        <title>The genome sequences of Kitasatospora sp. strain HUAS MG31.</title>
        <authorList>
            <person name="Mo P."/>
        </authorList>
    </citation>
    <scope>NUCLEOTIDE SEQUENCE</scope>
    <source>
        <strain evidence="9">HUAS MG31</strain>
    </source>
</reference>
<protein>
    <submittedName>
        <fullName evidence="9">Acyl-CoA dehydrogenase family protein</fullName>
    </submittedName>
</protein>
<dbReference type="AlphaFoldDB" id="A0AAU8K1U3"/>
<dbReference type="InterPro" id="IPR009100">
    <property type="entry name" value="AcylCoA_DH/oxidase_NM_dom_sf"/>
</dbReference>
<dbReference type="RefSeq" id="WP_354642974.1">
    <property type="nucleotide sequence ID" value="NZ_CP159872.1"/>
</dbReference>
<keyword evidence="5" id="KW-0560">Oxidoreductase</keyword>
<evidence type="ECO:0000256" key="2">
    <source>
        <dbReference type="ARBA" id="ARBA00009347"/>
    </source>
</evidence>
<evidence type="ECO:0000256" key="3">
    <source>
        <dbReference type="ARBA" id="ARBA00022630"/>
    </source>
</evidence>
<keyword evidence="4 5" id="KW-0274">FAD</keyword>
<dbReference type="FunFam" id="1.20.140.10:FF:000004">
    <property type="entry name" value="Acyl-CoA dehydrogenase FadE25"/>
    <property type="match status" value="1"/>
</dbReference>
<dbReference type="Gene3D" id="2.40.110.10">
    <property type="entry name" value="Butyryl-CoA Dehydrogenase, subunit A, domain 2"/>
    <property type="match status" value="1"/>
</dbReference>
<proteinExistence type="inferred from homology"/>
<evidence type="ECO:0000259" key="6">
    <source>
        <dbReference type="Pfam" id="PF00441"/>
    </source>
</evidence>
<dbReference type="InterPro" id="IPR046373">
    <property type="entry name" value="Acyl-CoA_Oxase/DH_mid-dom_sf"/>
</dbReference>
<accession>A0AAU8K1U3</accession>
<dbReference type="InterPro" id="IPR006091">
    <property type="entry name" value="Acyl-CoA_Oxase/DH_mid-dom"/>
</dbReference>
<evidence type="ECO:0000256" key="5">
    <source>
        <dbReference type="RuleBase" id="RU362125"/>
    </source>
</evidence>
<evidence type="ECO:0000313" key="9">
    <source>
        <dbReference type="EMBL" id="XCM82048.1"/>
    </source>
</evidence>
<dbReference type="InterPro" id="IPR036250">
    <property type="entry name" value="AcylCo_DH-like_C"/>
</dbReference>
<dbReference type="PIRSF" id="PIRSF016578">
    <property type="entry name" value="HsaA"/>
    <property type="match status" value="1"/>
</dbReference>
<name>A0AAU8K1U3_9ACTN</name>
<feature type="domain" description="Acyl-CoA dehydrogenase/oxidase N-terminal" evidence="8">
    <location>
        <begin position="9"/>
        <end position="119"/>
    </location>
</feature>
<comment type="similarity">
    <text evidence="2 5">Belongs to the acyl-CoA dehydrogenase family.</text>
</comment>
<dbReference type="PROSITE" id="PS00072">
    <property type="entry name" value="ACYL_COA_DH_1"/>
    <property type="match status" value="1"/>
</dbReference>
<dbReference type="SUPFAM" id="SSF47203">
    <property type="entry name" value="Acyl-CoA dehydrogenase C-terminal domain-like"/>
    <property type="match status" value="1"/>
</dbReference>
<dbReference type="PANTHER" id="PTHR43884:SF12">
    <property type="entry name" value="ISOVALERYL-COA DEHYDROGENASE, MITOCHONDRIAL-RELATED"/>
    <property type="match status" value="1"/>
</dbReference>
<dbReference type="InterPro" id="IPR013786">
    <property type="entry name" value="AcylCoA_DH/ox_N"/>
</dbReference>
<dbReference type="InterPro" id="IPR037069">
    <property type="entry name" value="AcylCoA_DH/ox_N_sf"/>
</dbReference>
<dbReference type="InterPro" id="IPR009075">
    <property type="entry name" value="AcylCo_DH/oxidase_C"/>
</dbReference>
<dbReference type="GO" id="GO:0003995">
    <property type="term" value="F:acyl-CoA dehydrogenase activity"/>
    <property type="evidence" value="ECO:0007669"/>
    <property type="project" value="InterPro"/>
</dbReference>
<evidence type="ECO:0000256" key="1">
    <source>
        <dbReference type="ARBA" id="ARBA00001974"/>
    </source>
</evidence>
<keyword evidence="3 5" id="KW-0285">Flavoprotein</keyword>
<organism evidence="9">
    <name type="scientific">Kitasatospora camelliae</name>
    <dbReference type="NCBI Taxonomy" id="3156397"/>
    <lineage>
        <taxon>Bacteria</taxon>
        <taxon>Bacillati</taxon>
        <taxon>Actinomycetota</taxon>
        <taxon>Actinomycetes</taxon>
        <taxon>Kitasatosporales</taxon>
        <taxon>Streptomycetaceae</taxon>
        <taxon>Kitasatospora</taxon>
    </lineage>
</organism>
<feature type="domain" description="Acyl-CoA oxidase/dehydrogenase middle" evidence="7">
    <location>
        <begin position="123"/>
        <end position="213"/>
    </location>
</feature>
<feature type="domain" description="Acyl-CoA dehydrogenase/oxidase C-terminal" evidence="6">
    <location>
        <begin position="230"/>
        <end position="374"/>
    </location>
</feature>
<gene>
    <name evidence="9" type="ORF">ABWK59_25680</name>
</gene>
<evidence type="ECO:0000259" key="7">
    <source>
        <dbReference type="Pfam" id="PF02770"/>
    </source>
</evidence>
<dbReference type="Pfam" id="PF02771">
    <property type="entry name" value="Acyl-CoA_dh_N"/>
    <property type="match status" value="1"/>
</dbReference>
<dbReference type="SUPFAM" id="SSF56645">
    <property type="entry name" value="Acyl-CoA dehydrogenase NM domain-like"/>
    <property type="match status" value="1"/>
</dbReference>
<dbReference type="InterPro" id="IPR006089">
    <property type="entry name" value="Acyl-CoA_DH_CS"/>
</dbReference>
<sequence>MAIRVQLSPRQAEARAEYESFTREAVVPYADAWDREERIPEAFFKDFAARGYLGAAVPPEYGGGGLDAVTFGLLNEELGRGCSSVRSLVTVHGMASYAVARWGTRGQRESWLPRLATGEAIGAFALTEPGAGSDVKALAATARRTGDGYRLDGEKRWTTFGQRADVYLLFARLDGRETAFLVPRDAPGLTVRPVTGILGTRASMLAELSLDDCRVAEDALLGRPGFGLAAVAATALELGRYSVAWGCVGLAQACLDASLAYAERRETFGVRLRDHQLVQRMIADMATGTAAARLLCQQAGWLRQARSTESLHATWLAKYHASTTAFRSASDAVQVHGAHGCGGEYPVQRYLRDAKVMEIIEGSTELQQATIAESAYHARPQTTVPTGGPTA</sequence>
<comment type="cofactor">
    <cofactor evidence="1 5">
        <name>FAD</name>
        <dbReference type="ChEBI" id="CHEBI:57692"/>
    </cofactor>
</comment>
<evidence type="ECO:0000259" key="8">
    <source>
        <dbReference type="Pfam" id="PF02771"/>
    </source>
</evidence>
<dbReference type="KEGG" id="kcm:ABWK59_25680"/>